<reference evidence="2 3" key="1">
    <citation type="journal article" date="2005" name="Nucleic Acids Res.">
        <title>Genomic blueprint of Hahella chejuensis, a marine microbe producing an algicidal agent.</title>
        <authorList>
            <person name="Jeong H."/>
            <person name="Yim J.H."/>
            <person name="Lee C."/>
            <person name="Choi S.-H."/>
            <person name="Park Y.K."/>
            <person name="Yoon S.H."/>
            <person name="Hur C.-G."/>
            <person name="Kang H.-Y."/>
            <person name="Kim D."/>
            <person name="Lee H.H."/>
            <person name="Park K.H."/>
            <person name="Park S.-H."/>
            <person name="Park H.-S."/>
            <person name="Lee H.K."/>
            <person name="Oh T.K."/>
            <person name="Kim J.F."/>
        </authorList>
    </citation>
    <scope>NUCLEOTIDE SEQUENCE [LARGE SCALE GENOMIC DNA]</scope>
    <source>
        <strain evidence="2 3">KCTC 2396</strain>
    </source>
</reference>
<keyword evidence="3" id="KW-1185">Reference proteome</keyword>
<dbReference type="KEGG" id="hch:HCH_06877"/>
<proteinExistence type="predicted"/>
<keyword evidence="1" id="KW-1133">Transmembrane helix</keyword>
<dbReference type="EMBL" id="CP000155">
    <property type="protein sequence ID" value="ABC33495.1"/>
    <property type="molecule type" value="Genomic_DNA"/>
</dbReference>
<name>Q2S779_HAHCH</name>
<sequence length="47" mass="5673">MSRYSREIPLENNCMFNRRITEGNLRQNIWHIIIFVGFLSVYKGLIE</sequence>
<organism evidence="2 3">
    <name type="scientific">Hahella chejuensis (strain KCTC 2396)</name>
    <dbReference type="NCBI Taxonomy" id="349521"/>
    <lineage>
        <taxon>Bacteria</taxon>
        <taxon>Pseudomonadati</taxon>
        <taxon>Pseudomonadota</taxon>
        <taxon>Gammaproteobacteria</taxon>
        <taxon>Oceanospirillales</taxon>
        <taxon>Hahellaceae</taxon>
        <taxon>Hahella</taxon>
    </lineage>
</organism>
<evidence type="ECO:0000313" key="2">
    <source>
        <dbReference type="EMBL" id="ABC33495.1"/>
    </source>
</evidence>
<dbReference type="HOGENOM" id="CLU_3168734_0_0_6"/>
<evidence type="ECO:0000256" key="1">
    <source>
        <dbReference type="SAM" id="Phobius"/>
    </source>
</evidence>
<evidence type="ECO:0000313" key="3">
    <source>
        <dbReference type="Proteomes" id="UP000000238"/>
    </source>
</evidence>
<protein>
    <submittedName>
        <fullName evidence="2">Uncharacterized protein</fullName>
    </submittedName>
</protein>
<feature type="transmembrane region" description="Helical" evidence="1">
    <location>
        <begin position="28"/>
        <end position="46"/>
    </location>
</feature>
<accession>Q2S779</accession>
<keyword evidence="1" id="KW-0472">Membrane</keyword>
<dbReference type="STRING" id="349521.HCH_06877"/>
<dbReference type="Proteomes" id="UP000000238">
    <property type="component" value="Chromosome"/>
</dbReference>
<keyword evidence="1" id="KW-0812">Transmembrane</keyword>
<dbReference type="AlphaFoldDB" id="Q2S779"/>
<gene>
    <name evidence="2" type="ordered locus">HCH_06877</name>
</gene>